<dbReference type="AlphaFoldDB" id="A0A511YMC9"/>
<evidence type="ECO:0000256" key="1">
    <source>
        <dbReference type="SAM" id="Phobius"/>
    </source>
</evidence>
<dbReference type="Proteomes" id="UP000321863">
    <property type="component" value="Unassembled WGS sequence"/>
</dbReference>
<dbReference type="EMBL" id="BJYJ01000009">
    <property type="protein sequence ID" value="GEN76363.1"/>
    <property type="molecule type" value="Genomic_DNA"/>
</dbReference>
<dbReference type="RefSeq" id="WP_146941282.1">
    <property type="nucleotide sequence ID" value="NZ_BJYJ01000009.1"/>
</dbReference>
<proteinExistence type="predicted"/>
<dbReference type="OrthoDB" id="1272476at2"/>
<keyword evidence="1" id="KW-0472">Membrane</keyword>
<protein>
    <submittedName>
        <fullName evidence="2">Uncharacterized protein</fullName>
    </submittedName>
</protein>
<evidence type="ECO:0000313" key="2">
    <source>
        <dbReference type="EMBL" id="GEN76363.1"/>
    </source>
</evidence>
<organism evidence="2 3">
    <name type="scientific">Chryseobacterium hagamense</name>
    <dbReference type="NCBI Taxonomy" id="395935"/>
    <lineage>
        <taxon>Bacteria</taxon>
        <taxon>Pseudomonadati</taxon>
        <taxon>Bacteroidota</taxon>
        <taxon>Flavobacteriia</taxon>
        <taxon>Flavobacteriales</taxon>
        <taxon>Weeksellaceae</taxon>
        <taxon>Chryseobacterium group</taxon>
        <taxon>Chryseobacterium</taxon>
    </lineage>
</organism>
<sequence length="218" mass="25344">MKKIYYFPGMISALIVPVLFWYFIHPYINETKYNVVDIGLPAKVKQKKNDFVNSFEPLRNWNYKKIKVYPSTARENSALYVSEIKAMQKRNEKETGIEFILDENNTYGDFVSLLNDMAIAKQETYALDLEKTGHFFAVVNYIDPDAKEDFFGDDTVIIPIDYGSLSYGEYSPNLYETSKQILLNLPKPAYYIVSGFLLFLNISMFGIKENLQIKRNRV</sequence>
<reference evidence="2 3" key="1">
    <citation type="submission" date="2019-07" db="EMBL/GenBank/DDBJ databases">
        <title>Whole genome shotgun sequence of Chryseobacterium hagamense NBRC 105253.</title>
        <authorList>
            <person name="Hosoyama A."/>
            <person name="Uohara A."/>
            <person name="Ohji S."/>
            <person name="Ichikawa N."/>
        </authorList>
    </citation>
    <scope>NUCLEOTIDE SEQUENCE [LARGE SCALE GENOMIC DNA]</scope>
    <source>
        <strain evidence="2 3">NBRC 105253</strain>
    </source>
</reference>
<keyword evidence="3" id="KW-1185">Reference proteome</keyword>
<evidence type="ECO:0000313" key="3">
    <source>
        <dbReference type="Proteomes" id="UP000321863"/>
    </source>
</evidence>
<keyword evidence="1" id="KW-1133">Transmembrane helix</keyword>
<feature type="transmembrane region" description="Helical" evidence="1">
    <location>
        <begin position="5"/>
        <end position="24"/>
    </location>
</feature>
<feature type="transmembrane region" description="Helical" evidence="1">
    <location>
        <begin position="189"/>
        <end position="207"/>
    </location>
</feature>
<keyword evidence="1" id="KW-0812">Transmembrane</keyword>
<name>A0A511YMC9_9FLAO</name>
<gene>
    <name evidence="2" type="ORF">CHA01nite_21030</name>
</gene>
<accession>A0A511YMC9</accession>
<comment type="caution">
    <text evidence="2">The sequence shown here is derived from an EMBL/GenBank/DDBJ whole genome shotgun (WGS) entry which is preliminary data.</text>
</comment>